<feature type="transmembrane region" description="Helical" evidence="1">
    <location>
        <begin position="91"/>
        <end position="109"/>
    </location>
</feature>
<feature type="domain" description="Heparan-alpha-glucosaminide N-acetyltransferase catalytic" evidence="2">
    <location>
        <begin position="17"/>
        <end position="156"/>
    </location>
</feature>
<dbReference type="EMBL" id="QCYK01000002">
    <property type="protein sequence ID" value="PUZ25659.1"/>
    <property type="molecule type" value="Genomic_DNA"/>
</dbReference>
<dbReference type="Proteomes" id="UP000244450">
    <property type="component" value="Unassembled WGS sequence"/>
</dbReference>
<dbReference type="AlphaFoldDB" id="A0A2T7BHA3"/>
<feature type="transmembrane region" description="Helical" evidence="1">
    <location>
        <begin position="234"/>
        <end position="255"/>
    </location>
</feature>
<feature type="transmembrane region" description="Helical" evidence="1">
    <location>
        <begin position="121"/>
        <end position="139"/>
    </location>
</feature>
<feature type="transmembrane region" description="Helical" evidence="1">
    <location>
        <begin position="201"/>
        <end position="222"/>
    </location>
</feature>
<keyword evidence="1" id="KW-0472">Membrane</keyword>
<sequence length="371" mass="40778">MPDQSSAAAQPAGKAARLQSLDLLRGFTIAAMILVNTPGDGDHVYHPLTHAEWNGCTPTDVIFPGFIFMAGVSIVFALGKKRQSPGMLLKALRRMLTLIAIGWGINLVYHFDPAHLRFPGVLQRIALVYFIATFLFLKLEARQLRLVSWGLLAGYYLLFWLPFPGKGVDLFDPQHNIVAYVDHTLFGAGHLYQWAYTDPCGLLSTLPAIATALLGIEAGNILKQTSDPTAKTAQLLRTGLLLTAGGLLADFIFPINKPLWSSAYVLYTGGICMSCLGISFWYFDVRQYGRRFWPLLVFGTNAIFAYVVAEVLPKFVNMIVIGHARGLHIVYAALAAVCAPELASVLAAMAFVGLVWMMMLLLYKRGIIIKV</sequence>
<proteinExistence type="predicted"/>
<feature type="transmembrane region" description="Helical" evidence="1">
    <location>
        <begin position="61"/>
        <end position="79"/>
    </location>
</feature>
<feature type="transmembrane region" description="Helical" evidence="1">
    <location>
        <begin position="329"/>
        <end position="362"/>
    </location>
</feature>
<dbReference type="RefSeq" id="WP_108687498.1">
    <property type="nucleotide sequence ID" value="NZ_QCYK01000002.1"/>
</dbReference>
<keyword evidence="4" id="KW-1185">Reference proteome</keyword>
<feature type="transmembrane region" description="Helical" evidence="1">
    <location>
        <begin position="292"/>
        <end position="309"/>
    </location>
</feature>
<feature type="transmembrane region" description="Helical" evidence="1">
    <location>
        <begin position="146"/>
        <end position="163"/>
    </location>
</feature>
<protein>
    <submittedName>
        <fullName evidence="3">DUF5009 domain-containing protein</fullName>
    </submittedName>
</protein>
<reference evidence="3 4" key="1">
    <citation type="submission" date="2018-04" db="EMBL/GenBank/DDBJ databases">
        <title>Chitinophaga fuyangensis sp. nov., isolated from soil in a chemical factory.</title>
        <authorList>
            <person name="Chen K."/>
        </authorList>
    </citation>
    <scope>NUCLEOTIDE SEQUENCE [LARGE SCALE GENOMIC DNA]</scope>
    <source>
        <strain evidence="3 4">LY-1</strain>
    </source>
</reference>
<name>A0A2T7BHA3_9BACT</name>
<dbReference type="PANTHER" id="PTHR31061">
    <property type="entry name" value="LD22376P"/>
    <property type="match status" value="1"/>
</dbReference>
<gene>
    <name evidence="3" type="ORF">DCC81_15425</name>
</gene>
<organism evidence="3 4">
    <name type="scientific">Chitinophaga parva</name>
    <dbReference type="NCBI Taxonomy" id="2169414"/>
    <lineage>
        <taxon>Bacteria</taxon>
        <taxon>Pseudomonadati</taxon>
        <taxon>Bacteroidota</taxon>
        <taxon>Chitinophagia</taxon>
        <taxon>Chitinophagales</taxon>
        <taxon>Chitinophagaceae</taxon>
        <taxon>Chitinophaga</taxon>
    </lineage>
</organism>
<evidence type="ECO:0000259" key="2">
    <source>
        <dbReference type="Pfam" id="PF07786"/>
    </source>
</evidence>
<keyword evidence="1" id="KW-0812">Transmembrane</keyword>
<keyword evidence="1" id="KW-1133">Transmembrane helix</keyword>
<comment type="caution">
    <text evidence="3">The sequence shown here is derived from an EMBL/GenBank/DDBJ whole genome shotgun (WGS) entry which is preliminary data.</text>
</comment>
<evidence type="ECO:0000313" key="3">
    <source>
        <dbReference type="EMBL" id="PUZ25659.1"/>
    </source>
</evidence>
<feature type="transmembrane region" description="Helical" evidence="1">
    <location>
        <begin position="261"/>
        <end position="283"/>
    </location>
</feature>
<dbReference type="PANTHER" id="PTHR31061:SF24">
    <property type="entry name" value="LD22376P"/>
    <property type="match status" value="1"/>
</dbReference>
<dbReference type="Pfam" id="PF07786">
    <property type="entry name" value="HGSNAT_cat"/>
    <property type="match status" value="1"/>
</dbReference>
<evidence type="ECO:0000313" key="4">
    <source>
        <dbReference type="Proteomes" id="UP000244450"/>
    </source>
</evidence>
<evidence type="ECO:0000256" key="1">
    <source>
        <dbReference type="SAM" id="Phobius"/>
    </source>
</evidence>
<dbReference type="InterPro" id="IPR012429">
    <property type="entry name" value="HGSNAT_cat"/>
</dbReference>
<accession>A0A2T7BHA3</accession>
<dbReference type="OrthoDB" id="9788724at2"/>